<keyword evidence="2" id="KW-0808">Transferase</keyword>
<dbReference type="PROSITE" id="PS50994">
    <property type="entry name" value="INTEGRASE"/>
    <property type="match status" value="1"/>
</dbReference>
<dbReference type="InterPro" id="IPR041588">
    <property type="entry name" value="Integrase_H2C2"/>
</dbReference>
<keyword evidence="3" id="KW-0548">Nucleotidyltransferase</keyword>
<dbReference type="PANTHER" id="PTHR48475:SF2">
    <property type="entry name" value="RIBONUCLEASE H"/>
    <property type="match status" value="1"/>
</dbReference>
<organism evidence="12">
    <name type="scientific">Fagus sylvatica</name>
    <name type="common">Beechnut</name>
    <dbReference type="NCBI Taxonomy" id="28930"/>
    <lineage>
        <taxon>Eukaryota</taxon>
        <taxon>Viridiplantae</taxon>
        <taxon>Streptophyta</taxon>
        <taxon>Embryophyta</taxon>
        <taxon>Tracheophyta</taxon>
        <taxon>Spermatophyta</taxon>
        <taxon>Magnoliopsida</taxon>
        <taxon>eudicotyledons</taxon>
        <taxon>Gunneridae</taxon>
        <taxon>Pentapetalae</taxon>
        <taxon>rosids</taxon>
        <taxon>fabids</taxon>
        <taxon>Fagales</taxon>
        <taxon>Fagaceae</taxon>
        <taxon>Fagus</taxon>
    </lineage>
</organism>
<dbReference type="GO" id="GO:0003676">
    <property type="term" value="F:nucleic acid binding"/>
    <property type="evidence" value="ECO:0007669"/>
    <property type="project" value="InterPro"/>
</dbReference>
<evidence type="ECO:0000256" key="5">
    <source>
        <dbReference type="ARBA" id="ARBA00022759"/>
    </source>
</evidence>
<dbReference type="InterPro" id="IPR012337">
    <property type="entry name" value="RNaseH-like_sf"/>
</dbReference>
<dbReference type="Gene3D" id="3.30.70.270">
    <property type="match status" value="1"/>
</dbReference>
<dbReference type="Gene3D" id="3.10.10.10">
    <property type="entry name" value="HIV Type 1 Reverse Transcriptase, subunit A, domain 1"/>
    <property type="match status" value="1"/>
</dbReference>
<feature type="domain" description="Integrase catalytic" evidence="11">
    <location>
        <begin position="1325"/>
        <end position="1530"/>
    </location>
</feature>
<dbReference type="GO" id="GO:0006310">
    <property type="term" value="P:DNA recombination"/>
    <property type="evidence" value="ECO:0007669"/>
    <property type="project" value="UniProtKB-KW"/>
</dbReference>
<accession>A0A2N9IYX3</accession>
<dbReference type="EC" id="2.7.7.49" evidence="1"/>
<keyword evidence="6" id="KW-0378">Hydrolase</keyword>
<feature type="compositionally biased region" description="Basic and acidic residues" evidence="9">
    <location>
        <begin position="1638"/>
        <end position="1652"/>
    </location>
</feature>
<dbReference type="Pfam" id="PF00078">
    <property type="entry name" value="RVT_1"/>
    <property type="match status" value="1"/>
</dbReference>
<evidence type="ECO:0000313" key="12">
    <source>
        <dbReference type="EMBL" id="SPD29460.1"/>
    </source>
</evidence>
<evidence type="ECO:0000256" key="7">
    <source>
        <dbReference type="ARBA" id="ARBA00022918"/>
    </source>
</evidence>
<dbReference type="Pfam" id="PF17917">
    <property type="entry name" value="RT_RNaseH"/>
    <property type="match status" value="1"/>
</dbReference>
<dbReference type="GO" id="GO:0015074">
    <property type="term" value="P:DNA integration"/>
    <property type="evidence" value="ECO:0007669"/>
    <property type="project" value="InterPro"/>
</dbReference>
<protein>
    <recommendedName>
        <fullName evidence="1">RNA-directed DNA polymerase</fullName>
        <ecNumber evidence="1">2.7.7.49</ecNumber>
    </recommendedName>
</protein>
<evidence type="ECO:0000256" key="2">
    <source>
        <dbReference type="ARBA" id="ARBA00022679"/>
    </source>
</evidence>
<feature type="domain" description="Reverse transcriptase" evidence="10">
    <location>
        <begin position="730"/>
        <end position="909"/>
    </location>
</feature>
<evidence type="ECO:0000256" key="9">
    <source>
        <dbReference type="SAM" id="MobiDB-lite"/>
    </source>
</evidence>
<keyword evidence="7" id="KW-0695">RNA-directed DNA polymerase</keyword>
<evidence type="ECO:0000256" key="1">
    <source>
        <dbReference type="ARBA" id="ARBA00012493"/>
    </source>
</evidence>
<evidence type="ECO:0000259" key="11">
    <source>
        <dbReference type="PROSITE" id="PS50994"/>
    </source>
</evidence>
<dbReference type="SUPFAM" id="SSF56672">
    <property type="entry name" value="DNA/RNA polymerases"/>
    <property type="match status" value="1"/>
</dbReference>
<dbReference type="InterPro" id="IPR036397">
    <property type="entry name" value="RNaseH_sf"/>
</dbReference>
<feature type="compositionally biased region" description="Low complexity" evidence="9">
    <location>
        <begin position="91"/>
        <end position="100"/>
    </location>
</feature>
<dbReference type="InterPro" id="IPR005162">
    <property type="entry name" value="Retrotrans_gag_dom"/>
</dbReference>
<feature type="compositionally biased region" description="Basic and acidic residues" evidence="9">
    <location>
        <begin position="1613"/>
        <end position="1627"/>
    </location>
</feature>
<feature type="region of interest" description="Disordered" evidence="9">
    <location>
        <begin position="1"/>
        <end position="22"/>
    </location>
</feature>
<evidence type="ECO:0000256" key="3">
    <source>
        <dbReference type="ARBA" id="ARBA00022695"/>
    </source>
</evidence>
<dbReference type="Pfam" id="PF13456">
    <property type="entry name" value="RVT_3"/>
    <property type="match status" value="1"/>
</dbReference>
<evidence type="ECO:0000259" key="10">
    <source>
        <dbReference type="PROSITE" id="PS50878"/>
    </source>
</evidence>
<dbReference type="SUPFAM" id="SSF53098">
    <property type="entry name" value="Ribonuclease H-like"/>
    <property type="match status" value="2"/>
</dbReference>
<reference evidence="12" key="1">
    <citation type="submission" date="2018-02" db="EMBL/GenBank/DDBJ databases">
        <authorList>
            <person name="Cohen D.B."/>
            <person name="Kent A.D."/>
        </authorList>
    </citation>
    <scope>NUCLEOTIDE SEQUENCE</scope>
</reference>
<dbReference type="Gene3D" id="3.30.420.10">
    <property type="entry name" value="Ribonuclease H-like superfamily/Ribonuclease H"/>
    <property type="match status" value="3"/>
</dbReference>
<dbReference type="Gene3D" id="1.10.340.70">
    <property type="match status" value="1"/>
</dbReference>
<keyword evidence="8" id="KW-0233">DNA recombination</keyword>
<dbReference type="GO" id="GO:0004523">
    <property type="term" value="F:RNA-DNA hybrid ribonuclease activity"/>
    <property type="evidence" value="ECO:0007669"/>
    <property type="project" value="InterPro"/>
</dbReference>
<feature type="region of interest" description="Disordered" evidence="9">
    <location>
        <begin position="1591"/>
        <end position="1667"/>
    </location>
</feature>
<dbReference type="GO" id="GO:0003964">
    <property type="term" value="F:RNA-directed DNA polymerase activity"/>
    <property type="evidence" value="ECO:0007669"/>
    <property type="project" value="UniProtKB-KW"/>
</dbReference>
<dbReference type="InterPro" id="IPR000477">
    <property type="entry name" value="RT_dom"/>
</dbReference>
<dbReference type="InterPro" id="IPR021109">
    <property type="entry name" value="Peptidase_aspartic_dom_sf"/>
</dbReference>
<evidence type="ECO:0000256" key="8">
    <source>
        <dbReference type="ARBA" id="ARBA00023172"/>
    </source>
</evidence>
<dbReference type="CDD" id="cd00303">
    <property type="entry name" value="retropepsin_like"/>
    <property type="match status" value="1"/>
</dbReference>
<proteinExistence type="predicted"/>
<dbReference type="CDD" id="cd01647">
    <property type="entry name" value="RT_LTR"/>
    <property type="match status" value="1"/>
</dbReference>
<dbReference type="Gene3D" id="2.40.70.10">
    <property type="entry name" value="Acid Proteases"/>
    <property type="match status" value="1"/>
</dbReference>
<evidence type="ECO:0000256" key="4">
    <source>
        <dbReference type="ARBA" id="ARBA00022722"/>
    </source>
</evidence>
<sequence>MEGENAFVLVNNPPPHPSGTRRVMSEVHVEANRERAQGQRGRSHATCDMIDVEAFRRSRKIERLEKELRELKDVQASCDQQRSRRQRSRSHSGSCESSHCCPKRSEEDHRAPKNSRRSRIEGRTERKSPVRKSEKKDQNPVWNQLRQISHSPFSSRIERAKLPARIAPLNLITYNGKIDPRGTFEWFDRLEHGSIHSWTELSEAFTTRFITNTRKPKEVDSLMALAMRFGESLKSYSARYWETYNEIDRCGEDVAISQFRFGLPVGSKLRQSLAKKPPPNMSNLMSRIEQHVRVEEDGLQPQKQSDDNMVVQKRSAQPETSRAQHKPKQSGPVTRESFQAINTAFKEPIFKILPQIKNKPYFVWPAKLGGDPASRESKPYCAYHRERGHLTESCRNYKALLEELVRDGHLHQFVDSAKHQQQREHVPKPKAPIGTIDVIHSHARVDNLRMETRAAAHLREVFQVSEGVTPTPKRLRKEMTEEIIFTDWDLEGVQLPHSDALVVTMQIGDFEVKRILIDPGSSAEIMYDSLFKGLGFEHKDLDRKADPLYGFSGESVMPVGRVTVKVHAGTISSPTDFWVLNSYSPYNAILGRPWLHKMKAVPSTFHQRLRFPTPEGIMESQEREENEGLAPQKKCAEELIKHYMFDSDQERYFLLGASLSHELRDGLTALLMEYTDVFAWNPYEAPGVDPAFACHSLNVDPLIRPVVQKGRRISPLHLEAVCEEVNRLVEARAIREILYPTWLSNTVLVKKKNGKWRVCIDFTDLNKACPKDPFPLPKIDQLVDATSGHQRMSFLDAFQGYHQIAMNPVDEEKTAFITSRGIFCYKVMPFGLKNAGATYQRMITKMFSSQLGKTVEVYIDDMVVKSVYAGDHLGDLRVVFNTLRRHHLKLNASKCAFGVGSGKFLGFMVTQRGIEANPDQISAILELRPPKTVREVQKLTGMAAALNRFISRAAIVREDYNIQKPVYYTSKTLDGAESRYLPLEKLAFALVCSAKKLPHYFQAHTMVVLTEQPLKAVLRSADFFGRISKWGAQLGAYDINYRPRTSIKGQVLADFIAEFTPAEMGPMWMMELAIRLSFPASNNVAEYEALLHGLRCAITLQADPLLVYCDSQLVVNQISGNYAAKDEKMKIYLVEAKRLLEKFKHVQVEHIGRDLNGHADTLASLASAVALELRRIISVGVQSLPSVGGDIINEVCSVDQSISWMSPILAYLKDDTLPADRKEADRIKRVAPRYWVSKEGNLYRRSYTGPYLRCVHPDTVQNLLWEIHEGVCGGHTGGRSLAHRAIGQGYWWPYMQKDAAQYVKKCDKCQRFAPSIHQPAASLNPITSPWSFSQWGLDIVGPLPRASGNRQWLIVATNYFTKWVEAEPLVHITDADSKRFVWKNIITRFGIPRVLMSDNGSQFGNGQAESSNKTLLDGIKKRLEKAKGRWVEELPNILWTYRTIPRYSTGETPFSLTYGVEAVIPLEIGLPTIRTEYYDPVTNETSLATDLDLAEEKRDSALIHLAAYQNGLRRIYEKQINPRELAVGDFVLRKVMGAKQDSTHGKLGPNWEGPYKIASVAGTGAFWLMGPNNTLVKRPWNICVIKDSLSKDHGPESMDKKVHTGHPGVIKDSLSKDHGPESMDKKVHTGHPGVSKDSLSKDHGPENMDKKVHTGHPGKNAHDKSHL</sequence>
<dbReference type="InterPro" id="IPR043128">
    <property type="entry name" value="Rev_trsase/Diguanyl_cyclase"/>
</dbReference>
<feature type="compositionally biased region" description="Basic and acidic residues" evidence="9">
    <location>
        <begin position="118"/>
        <end position="138"/>
    </location>
</feature>
<dbReference type="PANTHER" id="PTHR48475">
    <property type="entry name" value="RIBONUCLEASE H"/>
    <property type="match status" value="1"/>
</dbReference>
<dbReference type="EMBL" id="OIVN01006271">
    <property type="protein sequence ID" value="SPD29460.1"/>
    <property type="molecule type" value="Genomic_DNA"/>
</dbReference>
<feature type="region of interest" description="Disordered" evidence="9">
    <location>
        <begin position="70"/>
        <end position="145"/>
    </location>
</feature>
<keyword evidence="4" id="KW-0540">Nuclease</keyword>
<keyword evidence="5" id="KW-0255">Endonuclease</keyword>
<dbReference type="Pfam" id="PF03732">
    <property type="entry name" value="Retrotrans_gag"/>
    <property type="match status" value="1"/>
</dbReference>
<dbReference type="PROSITE" id="PS50878">
    <property type="entry name" value="RT_POL"/>
    <property type="match status" value="1"/>
</dbReference>
<dbReference type="InterPro" id="IPR001584">
    <property type="entry name" value="Integrase_cat-core"/>
</dbReference>
<dbReference type="Pfam" id="PF17921">
    <property type="entry name" value="Integrase_H2C2"/>
    <property type="match status" value="1"/>
</dbReference>
<gene>
    <name evidence="12" type="ORF">FSB_LOCUS57342</name>
</gene>
<feature type="compositionally biased region" description="Basic and acidic residues" evidence="9">
    <location>
        <begin position="1591"/>
        <end position="1602"/>
    </location>
</feature>
<dbReference type="InterPro" id="IPR041373">
    <property type="entry name" value="RT_RNaseH"/>
</dbReference>
<name>A0A2N9IYX3_FAGSY</name>
<dbReference type="InterPro" id="IPR002156">
    <property type="entry name" value="RNaseH_domain"/>
</dbReference>
<dbReference type="InterPro" id="IPR043502">
    <property type="entry name" value="DNA/RNA_pol_sf"/>
</dbReference>
<evidence type="ECO:0000256" key="6">
    <source>
        <dbReference type="ARBA" id="ARBA00022801"/>
    </source>
</evidence>
<feature type="region of interest" description="Disordered" evidence="9">
    <location>
        <begin position="297"/>
        <end position="335"/>
    </location>
</feature>
<dbReference type="CDD" id="cd09279">
    <property type="entry name" value="RNase_HI_like"/>
    <property type="match status" value="1"/>
</dbReference>